<organism evidence="4">
    <name type="scientific">marine metagenome</name>
    <dbReference type="NCBI Taxonomy" id="408172"/>
    <lineage>
        <taxon>unclassified sequences</taxon>
        <taxon>metagenomes</taxon>
        <taxon>ecological metagenomes</taxon>
    </lineage>
</organism>
<feature type="non-terminal residue" evidence="4">
    <location>
        <position position="1"/>
    </location>
</feature>
<dbReference type="InterPro" id="IPR037118">
    <property type="entry name" value="Val-tRNA_synth_C_sf"/>
</dbReference>
<feature type="domain" description="Valyl-tRNA synthetase tRNA-binding arm" evidence="3">
    <location>
        <begin position="1"/>
        <end position="54"/>
    </location>
</feature>
<dbReference type="GO" id="GO:0006438">
    <property type="term" value="P:valyl-tRNA aminoacylation"/>
    <property type="evidence" value="ECO:0007669"/>
    <property type="project" value="InterPro"/>
</dbReference>
<evidence type="ECO:0000313" key="4">
    <source>
        <dbReference type="EMBL" id="SVB30315.1"/>
    </source>
</evidence>
<proteinExistence type="predicted"/>
<dbReference type="Gene3D" id="1.10.287.380">
    <property type="entry name" value="Valyl-tRNA synthetase, C-terminal domain"/>
    <property type="match status" value="1"/>
</dbReference>
<keyword evidence="1" id="KW-0547">Nucleotide-binding</keyword>
<accession>A0A382CW65</accession>
<dbReference type="GO" id="GO:0004832">
    <property type="term" value="F:valine-tRNA ligase activity"/>
    <property type="evidence" value="ECO:0007669"/>
    <property type="project" value="InterPro"/>
</dbReference>
<reference evidence="4" key="1">
    <citation type="submission" date="2018-05" db="EMBL/GenBank/DDBJ databases">
        <authorList>
            <person name="Lanie J.A."/>
            <person name="Ng W.-L."/>
            <person name="Kazmierczak K.M."/>
            <person name="Andrzejewski T.M."/>
            <person name="Davidsen T.M."/>
            <person name="Wayne K.J."/>
            <person name="Tettelin H."/>
            <person name="Glass J.I."/>
            <person name="Rusch D."/>
            <person name="Podicherti R."/>
            <person name="Tsui H.-C.T."/>
            <person name="Winkler M.E."/>
        </authorList>
    </citation>
    <scope>NUCLEOTIDE SEQUENCE</scope>
</reference>
<dbReference type="AlphaFoldDB" id="A0A382CW65"/>
<name>A0A382CW65_9ZZZZ</name>
<dbReference type="InterPro" id="IPR019499">
    <property type="entry name" value="Val-tRNA_synth_tRNA-bd"/>
</dbReference>
<evidence type="ECO:0000259" key="3">
    <source>
        <dbReference type="Pfam" id="PF10458"/>
    </source>
</evidence>
<dbReference type="SUPFAM" id="SSF46589">
    <property type="entry name" value="tRNA-binding arm"/>
    <property type="match status" value="1"/>
</dbReference>
<sequence length="61" mass="7157">EKELKKIEKDIIVLDKKLSNKNFIDKAPSEVIEKDSQRKKFLSEKQARLRIHLETVNIALP</sequence>
<gene>
    <name evidence="4" type="ORF">METZ01_LOCUS183169</name>
</gene>
<dbReference type="Pfam" id="PF10458">
    <property type="entry name" value="Val_tRNA-synt_C"/>
    <property type="match status" value="1"/>
</dbReference>
<protein>
    <recommendedName>
        <fullName evidence="3">Valyl-tRNA synthetase tRNA-binding arm domain-containing protein</fullName>
    </recommendedName>
</protein>
<evidence type="ECO:0000256" key="1">
    <source>
        <dbReference type="ARBA" id="ARBA00022741"/>
    </source>
</evidence>
<dbReference type="GO" id="GO:0005524">
    <property type="term" value="F:ATP binding"/>
    <property type="evidence" value="ECO:0007669"/>
    <property type="project" value="UniProtKB-KW"/>
</dbReference>
<keyword evidence="2" id="KW-0067">ATP-binding</keyword>
<dbReference type="EMBL" id="UINC01036405">
    <property type="protein sequence ID" value="SVB30315.1"/>
    <property type="molecule type" value="Genomic_DNA"/>
</dbReference>
<dbReference type="InterPro" id="IPR010978">
    <property type="entry name" value="tRNA-bd_arm"/>
</dbReference>
<dbReference type="GO" id="GO:0005737">
    <property type="term" value="C:cytoplasm"/>
    <property type="evidence" value="ECO:0007669"/>
    <property type="project" value="InterPro"/>
</dbReference>
<evidence type="ECO:0000256" key="2">
    <source>
        <dbReference type="ARBA" id="ARBA00022840"/>
    </source>
</evidence>